<proteinExistence type="predicted"/>
<evidence type="ECO:0000256" key="1">
    <source>
        <dbReference type="ARBA" id="ARBA00022491"/>
    </source>
</evidence>
<dbReference type="GO" id="GO:0000976">
    <property type="term" value="F:transcription cis-regulatory region binding"/>
    <property type="evidence" value="ECO:0007669"/>
    <property type="project" value="TreeGrafter"/>
</dbReference>
<dbReference type="InterPro" id="IPR028082">
    <property type="entry name" value="Peripla_BP_I"/>
</dbReference>
<evidence type="ECO:0000256" key="4">
    <source>
        <dbReference type="ARBA" id="ARBA00023163"/>
    </source>
</evidence>
<dbReference type="Pfam" id="PF00532">
    <property type="entry name" value="Peripla_BP_1"/>
    <property type="match status" value="1"/>
</dbReference>
<dbReference type="EMBL" id="PRLP01000012">
    <property type="protein sequence ID" value="PPC78779.1"/>
    <property type="molecule type" value="Genomic_DNA"/>
</dbReference>
<dbReference type="Pfam" id="PF00356">
    <property type="entry name" value="LacI"/>
    <property type="match status" value="1"/>
</dbReference>
<dbReference type="PANTHER" id="PTHR30146">
    <property type="entry name" value="LACI-RELATED TRANSCRIPTIONAL REPRESSOR"/>
    <property type="match status" value="1"/>
</dbReference>
<dbReference type="CDD" id="cd01392">
    <property type="entry name" value="HTH_LacI"/>
    <property type="match status" value="1"/>
</dbReference>
<evidence type="ECO:0000313" key="6">
    <source>
        <dbReference type="EMBL" id="PPC78779.1"/>
    </source>
</evidence>
<dbReference type="SUPFAM" id="SSF53822">
    <property type="entry name" value="Periplasmic binding protein-like I"/>
    <property type="match status" value="1"/>
</dbReference>
<evidence type="ECO:0000313" key="7">
    <source>
        <dbReference type="Proteomes" id="UP000238196"/>
    </source>
</evidence>
<dbReference type="PANTHER" id="PTHR30146:SF148">
    <property type="entry name" value="HTH-TYPE TRANSCRIPTIONAL REPRESSOR PURR-RELATED"/>
    <property type="match status" value="1"/>
</dbReference>
<dbReference type="CDD" id="cd06278">
    <property type="entry name" value="PBP1_LacI-like"/>
    <property type="match status" value="1"/>
</dbReference>
<dbReference type="Gene3D" id="3.40.50.2300">
    <property type="match status" value="2"/>
</dbReference>
<feature type="domain" description="HTH lacI-type" evidence="5">
    <location>
        <begin position="11"/>
        <end position="65"/>
    </location>
</feature>
<gene>
    <name evidence="6" type="ORF">C4K68_03830</name>
</gene>
<dbReference type="AlphaFoldDB" id="A0A2S5KW90"/>
<protein>
    <submittedName>
        <fullName evidence="6">LacI family transcriptional regulator</fullName>
    </submittedName>
</protein>
<comment type="caution">
    <text evidence="6">The sequence shown here is derived from an EMBL/GenBank/DDBJ whole genome shotgun (WGS) entry which is preliminary data.</text>
</comment>
<keyword evidence="3" id="KW-0238">DNA-binding</keyword>
<dbReference type="SUPFAM" id="SSF47413">
    <property type="entry name" value="lambda repressor-like DNA-binding domains"/>
    <property type="match status" value="1"/>
</dbReference>
<keyword evidence="2" id="KW-0805">Transcription regulation</keyword>
<dbReference type="InterPro" id="IPR001761">
    <property type="entry name" value="Peripla_BP/Lac1_sug-bd_dom"/>
</dbReference>
<dbReference type="Proteomes" id="UP000238196">
    <property type="component" value="Unassembled WGS sequence"/>
</dbReference>
<dbReference type="SMART" id="SM00354">
    <property type="entry name" value="HTH_LACI"/>
    <property type="match status" value="1"/>
</dbReference>
<sequence length="341" mass="37600">MSTDEDSTHKITAMDVARHAGVSKWMVSRAMTPGASISASAKEKVLKAAEELGYKPNLLARSLSTRSSNIIGLVVDELANPHLLPVIDEVTRQLQRQGFIAMMLNISSHKSYERTLSLAEQFQVSALIFLGTLLTDELVALARDIKHIPLIVMYRNSNDPNIQVVSTHGYQAGQEIADLLLQQPLQRIGYMAGPKSESTLLRRFEGFRDRLSEHGLPVSHYLQAEHYQRTQALALMTTYLQTTPAAQRMQAIFCENDILAMGTLEALHAAGLAGQMGVIGFDDIDLASSPLYDLTSYRQPMHALIAEVMTRLKAPRSQPLHCLIEGELVVRGSHLCTAVSN</sequence>
<organism evidence="6 7">
    <name type="scientific">Proteobacteria bacterium 228</name>
    <dbReference type="NCBI Taxonomy" id="2083153"/>
    <lineage>
        <taxon>Bacteria</taxon>
        <taxon>Pseudomonadati</taxon>
        <taxon>Pseudomonadota</taxon>
    </lineage>
</organism>
<evidence type="ECO:0000256" key="2">
    <source>
        <dbReference type="ARBA" id="ARBA00023015"/>
    </source>
</evidence>
<dbReference type="Gene3D" id="1.10.260.40">
    <property type="entry name" value="lambda repressor-like DNA-binding domains"/>
    <property type="match status" value="1"/>
</dbReference>
<evidence type="ECO:0000259" key="5">
    <source>
        <dbReference type="PROSITE" id="PS50932"/>
    </source>
</evidence>
<keyword evidence="4" id="KW-0804">Transcription</keyword>
<dbReference type="GO" id="GO:0003700">
    <property type="term" value="F:DNA-binding transcription factor activity"/>
    <property type="evidence" value="ECO:0007669"/>
    <property type="project" value="TreeGrafter"/>
</dbReference>
<reference evidence="6 7" key="1">
    <citation type="submission" date="2018-02" db="EMBL/GenBank/DDBJ databases">
        <title>novel marine gammaproteobacteria from coastal saline agro ecosystem.</title>
        <authorList>
            <person name="Krishnan R."/>
            <person name="Ramesh Kumar N."/>
        </authorList>
    </citation>
    <scope>NUCLEOTIDE SEQUENCE [LARGE SCALE GENOMIC DNA]</scope>
    <source>
        <strain evidence="6 7">228</strain>
    </source>
</reference>
<dbReference type="InterPro" id="IPR000843">
    <property type="entry name" value="HTH_LacI"/>
</dbReference>
<dbReference type="PROSITE" id="PS50932">
    <property type="entry name" value="HTH_LACI_2"/>
    <property type="match status" value="1"/>
</dbReference>
<dbReference type="OrthoDB" id="6619319at2"/>
<evidence type="ECO:0000256" key="3">
    <source>
        <dbReference type="ARBA" id="ARBA00023125"/>
    </source>
</evidence>
<accession>A0A2S5KW90</accession>
<name>A0A2S5KW90_9PROT</name>
<keyword evidence="1" id="KW-0678">Repressor</keyword>
<dbReference type="InterPro" id="IPR010982">
    <property type="entry name" value="Lambda_DNA-bd_dom_sf"/>
</dbReference>